<dbReference type="Proteomes" id="UP000003111">
    <property type="component" value="Unassembled WGS sequence"/>
</dbReference>
<dbReference type="STRING" id="585531.HMPREF0063_10959"/>
<name>E2SAG9_9ACTN</name>
<evidence type="ECO:0008006" key="3">
    <source>
        <dbReference type="Google" id="ProtNLM"/>
    </source>
</evidence>
<dbReference type="SUPFAM" id="SSF53474">
    <property type="entry name" value="alpha/beta-Hydrolases"/>
    <property type="match status" value="1"/>
</dbReference>
<keyword evidence="2" id="KW-1185">Reference proteome</keyword>
<sequence length="258" mass="27632">MTPIWPASCACAPRIDAVNVSIPWSPGPVGLALELAAMPVTLLGLARGAGEVTRTSPRGDGHTVLVIPGFTAGDATTLPLRRYLDELGYRTAGWGLGLNLGIRPEDEPVLEAHAETLAADGPITVIGWSLGGVYARELARRRPELVRRVVTLGTPIRGRDGAAWIIRWFRLLNPAVADDLTDEGAARHAMPLDVPMTAVYSLTDGVLDGSACRVRDEDEGPDAENVHVRAAHLAMGFDLDVFRVVADRLHRDCLSRAA</sequence>
<dbReference type="InterPro" id="IPR029058">
    <property type="entry name" value="AB_hydrolase_fold"/>
</dbReference>
<gene>
    <name evidence="1" type="ORF">HMPREF0063_10959</name>
</gene>
<protein>
    <recommendedName>
        <fullName evidence="3">AB hydrolase-1 domain-containing protein</fullName>
    </recommendedName>
</protein>
<comment type="caution">
    <text evidence="1">The sequence shown here is derived from an EMBL/GenBank/DDBJ whole genome shotgun (WGS) entry which is preliminary data.</text>
</comment>
<proteinExistence type="predicted"/>
<evidence type="ECO:0000313" key="2">
    <source>
        <dbReference type="Proteomes" id="UP000003111"/>
    </source>
</evidence>
<reference evidence="1" key="1">
    <citation type="submission" date="2010-08" db="EMBL/GenBank/DDBJ databases">
        <authorList>
            <person name="Muzny D."/>
            <person name="Qin X."/>
            <person name="Buhay C."/>
            <person name="Dugan-Rocha S."/>
            <person name="Ding Y."/>
            <person name="Chen G."/>
            <person name="Hawes A."/>
            <person name="Holder M."/>
            <person name="Jhangiani S."/>
            <person name="Johnson A."/>
            <person name="Khan Z."/>
            <person name="Li Z."/>
            <person name="Liu W."/>
            <person name="Liu X."/>
            <person name="Perez L."/>
            <person name="Shen H."/>
            <person name="Wang Q."/>
            <person name="Watt J."/>
            <person name="Xi L."/>
            <person name="Xin Y."/>
            <person name="Zhou J."/>
            <person name="Deng J."/>
            <person name="Jiang H."/>
            <person name="Liu Y."/>
            <person name="Qu J."/>
            <person name="Song X.-Z."/>
            <person name="Zhang L."/>
            <person name="Villasana D."/>
            <person name="Johnson A."/>
            <person name="Liu J."/>
            <person name="Liyanage D."/>
            <person name="Lorensuhewa L."/>
            <person name="Robinson T."/>
            <person name="Song A."/>
            <person name="Song B.-B."/>
            <person name="Dinh H."/>
            <person name="Thornton R."/>
            <person name="Coyle M."/>
            <person name="Francisco L."/>
            <person name="Jackson L."/>
            <person name="Javaid M."/>
            <person name="Korchina V."/>
            <person name="Kovar C."/>
            <person name="Mata R."/>
            <person name="Mathew T."/>
            <person name="Ngo R."/>
            <person name="Nguyen L."/>
            <person name="Nguyen N."/>
            <person name="Okwuonu G."/>
            <person name="Ongeri F."/>
            <person name="Pham C."/>
            <person name="Simmons D."/>
            <person name="Wilczek-Boney K."/>
            <person name="Hale W."/>
            <person name="Jakkamsetti A."/>
            <person name="Pham P."/>
            <person name="Ruth R."/>
            <person name="San Lucas F."/>
            <person name="Warren J."/>
            <person name="Zhang J."/>
            <person name="Zhao Z."/>
            <person name="Zhou C."/>
            <person name="Zhu D."/>
            <person name="Lee S."/>
            <person name="Bess C."/>
            <person name="Blankenburg K."/>
            <person name="Forbes L."/>
            <person name="Fu Q."/>
            <person name="Gubbala S."/>
            <person name="Hirani K."/>
            <person name="Jayaseelan J.C."/>
            <person name="Lara F."/>
            <person name="Munidasa M."/>
            <person name="Palculict T."/>
            <person name="Patil S."/>
            <person name="Pu L.-L."/>
            <person name="Saada N."/>
            <person name="Tang L."/>
            <person name="Weissenberger G."/>
            <person name="Zhu Y."/>
            <person name="Hemphill L."/>
            <person name="Shang Y."/>
            <person name="Youmans B."/>
            <person name="Ayvaz T."/>
            <person name="Ross M."/>
            <person name="Santibanez J."/>
            <person name="Aqrawi P."/>
            <person name="Gross S."/>
            <person name="Joshi V."/>
            <person name="Fowler G."/>
            <person name="Nazareth L."/>
            <person name="Reid J."/>
            <person name="Worley K."/>
            <person name="Petrosino J."/>
            <person name="Highlander S."/>
            <person name="Gibbs R."/>
        </authorList>
    </citation>
    <scope>NUCLEOTIDE SEQUENCE [LARGE SCALE GENOMIC DNA]</scope>
    <source>
        <strain evidence="1">DSM 15272</strain>
    </source>
</reference>
<dbReference type="Gene3D" id="3.40.50.1820">
    <property type="entry name" value="alpha/beta hydrolase"/>
    <property type="match status" value="1"/>
</dbReference>
<dbReference type="eggNOG" id="COG1075">
    <property type="taxonomic scope" value="Bacteria"/>
</dbReference>
<dbReference type="HOGENOM" id="CLU_071821_0_0_11"/>
<evidence type="ECO:0000313" key="1">
    <source>
        <dbReference type="EMBL" id="EFQ84243.1"/>
    </source>
</evidence>
<dbReference type="EMBL" id="ACLF03000003">
    <property type="protein sequence ID" value="EFQ84243.1"/>
    <property type="molecule type" value="Genomic_DNA"/>
</dbReference>
<accession>E2SAG9</accession>
<organism evidence="1 2">
    <name type="scientific">Aeromicrobium marinum DSM 15272</name>
    <dbReference type="NCBI Taxonomy" id="585531"/>
    <lineage>
        <taxon>Bacteria</taxon>
        <taxon>Bacillati</taxon>
        <taxon>Actinomycetota</taxon>
        <taxon>Actinomycetes</taxon>
        <taxon>Propionibacteriales</taxon>
        <taxon>Nocardioidaceae</taxon>
        <taxon>Aeromicrobium</taxon>
    </lineage>
</organism>
<dbReference type="AlphaFoldDB" id="E2SAG9"/>